<evidence type="ECO:0000313" key="3">
    <source>
        <dbReference type="Proteomes" id="UP000594638"/>
    </source>
</evidence>
<feature type="compositionally biased region" description="Basic residues" evidence="1">
    <location>
        <begin position="31"/>
        <end position="46"/>
    </location>
</feature>
<dbReference type="AlphaFoldDB" id="A0A8S0RZ95"/>
<feature type="compositionally biased region" description="Polar residues" evidence="1">
    <location>
        <begin position="295"/>
        <end position="305"/>
    </location>
</feature>
<feature type="compositionally biased region" description="Polar residues" evidence="1">
    <location>
        <begin position="135"/>
        <end position="148"/>
    </location>
</feature>
<comment type="caution">
    <text evidence="2">The sequence shown here is derived from an EMBL/GenBank/DDBJ whole genome shotgun (WGS) entry which is preliminary data.</text>
</comment>
<dbReference type="InterPro" id="IPR012438">
    <property type="entry name" value="DUF1639"/>
</dbReference>
<dbReference type="EMBL" id="CACTIH010003772">
    <property type="protein sequence ID" value="CAA2984604.1"/>
    <property type="molecule type" value="Genomic_DNA"/>
</dbReference>
<dbReference type="PANTHER" id="PTHR33130:SF41">
    <property type="entry name" value="NEUROFILAMENT HEAVY POLYPEPTIDE-LIKE"/>
    <property type="match status" value="1"/>
</dbReference>
<gene>
    <name evidence="2" type="ORF">OLEA9_A117130</name>
</gene>
<dbReference type="Proteomes" id="UP000594638">
    <property type="component" value="Unassembled WGS sequence"/>
</dbReference>
<feature type="compositionally biased region" description="Basic and acidic residues" evidence="1">
    <location>
        <begin position="21"/>
        <end position="30"/>
    </location>
</feature>
<keyword evidence="3" id="KW-1185">Reference proteome</keyword>
<organism evidence="2 3">
    <name type="scientific">Olea europaea subsp. europaea</name>
    <dbReference type="NCBI Taxonomy" id="158383"/>
    <lineage>
        <taxon>Eukaryota</taxon>
        <taxon>Viridiplantae</taxon>
        <taxon>Streptophyta</taxon>
        <taxon>Embryophyta</taxon>
        <taxon>Tracheophyta</taxon>
        <taxon>Spermatophyta</taxon>
        <taxon>Magnoliopsida</taxon>
        <taxon>eudicotyledons</taxon>
        <taxon>Gunneridae</taxon>
        <taxon>Pentapetalae</taxon>
        <taxon>asterids</taxon>
        <taxon>lamiids</taxon>
        <taxon>Lamiales</taxon>
        <taxon>Oleaceae</taxon>
        <taxon>Oleeae</taxon>
        <taxon>Olea</taxon>
    </lineage>
</organism>
<dbReference type="PANTHER" id="PTHR33130">
    <property type="entry name" value="PUTATIVE (DUF1639)-RELATED"/>
    <property type="match status" value="1"/>
</dbReference>
<reference evidence="2 3" key="1">
    <citation type="submission" date="2019-12" db="EMBL/GenBank/DDBJ databases">
        <authorList>
            <person name="Alioto T."/>
            <person name="Alioto T."/>
            <person name="Gomez Garrido J."/>
        </authorList>
    </citation>
    <scope>NUCLEOTIDE SEQUENCE [LARGE SCALE GENOMIC DNA]</scope>
</reference>
<dbReference type="Gramene" id="OE9A117130T2">
    <property type="protein sequence ID" value="OE9A117130C2"/>
    <property type="gene ID" value="OE9A117130"/>
</dbReference>
<sequence length="390" mass="43930">MASTVPAKSQLHGFSLTQLTYKKDKHPDNHHLRRSTTAKLPSRKSHPSSVSPLRESMINSPLRDSVLVPPPPPRQSFLHGSAQTPIHVKSSMRGESSKRFGITDLAKQSPNRGDILKSPVRGDSMKQFAPRGDSVKQSPNRGDTVTQFSKHDIASESGPPMKSNGALIEYRRNDSRNLASQSTKNGIYSRNSDWVVEKSKKKLRATEADEAGNKQKRSRILIKIPYMNKPEENPQVEAHRLLNDDQDAHEDGKINNDDDDEPKTWNLRPRKLTRKSLNVNGVAGKYNGSGMYDNKAQSPSRNFNNRSRESELLGGSTAEKKEKRKMKFSIELLKEDIEEDIFVMTGSKPARRPKKRTKTIQKQLDNLFPGLWLSSITPDSYKVYENPPKG</sequence>
<evidence type="ECO:0000313" key="2">
    <source>
        <dbReference type="EMBL" id="CAA2984604.1"/>
    </source>
</evidence>
<accession>A0A8S0RZ95</accession>
<dbReference type="Pfam" id="PF07797">
    <property type="entry name" value="DUF1639"/>
    <property type="match status" value="1"/>
</dbReference>
<evidence type="ECO:0000256" key="1">
    <source>
        <dbReference type="SAM" id="MobiDB-lite"/>
    </source>
</evidence>
<protein>
    <submittedName>
        <fullName evidence="2">Uncharacterized protein</fullName>
    </submittedName>
</protein>
<feature type="region of interest" description="Disordered" evidence="1">
    <location>
        <begin position="20"/>
        <end position="166"/>
    </location>
</feature>
<proteinExistence type="predicted"/>
<feature type="region of interest" description="Disordered" evidence="1">
    <location>
        <begin position="246"/>
        <end position="318"/>
    </location>
</feature>
<name>A0A8S0RZ95_OLEEU</name>
<dbReference type="OrthoDB" id="909814at2759"/>